<dbReference type="SUPFAM" id="SSF53067">
    <property type="entry name" value="Actin-like ATPase domain"/>
    <property type="match status" value="2"/>
</dbReference>
<proteinExistence type="predicted"/>
<dbReference type="InterPro" id="IPR000905">
    <property type="entry name" value="Gcp-like_dom"/>
</dbReference>
<keyword evidence="4" id="KW-1185">Reference proteome</keyword>
<dbReference type="InterPro" id="IPR043129">
    <property type="entry name" value="ATPase_NBD"/>
</dbReference>
<comment type="caution">
    <text evidence="3">The sequence shown here is derived from an EMBL/GenBank/DDBJ whole genome shotgun (WGS) entry which is preliminary data.</text>
</comment>
<accession>A0A0N8GEW5</accession>
<dbReference type="GO" id="GO:0005829">
    <property type="term" value="C:cytosol"/>
    <property type="evidence" value="ECO:0007669"/>
    <property type="project" value="TreeGrafter"/>
</dbReference>
<dbReference type="STRING" id="665126.ABB55_10820"/>
<sequence>MSILALDTALDACSVALLTAGGDVLARATRDIGRGHAEVLMAVAGEVFEAAGTTPRDLSRIVVTIGPGSFTGIRVGLAAARAIGLAADIPVVGVTTLEAIADDALAQALDPDLVTPVLIAPVLVAIDARRGEVYAGLYEAAPAGLAMPTERTAPAAMSHAQAAALAIAAGARVVGSGAMLVAAAADGRIAADTAIRFPDIVRVGRIGAARAPSARPPAPVYLRAADAKPQEGFRIARTTAPDADPVPPSPTDPEVRP</sequence>
<organism evidence="3 4">
    <name type="scientific">Prosthecodimorpha hirschii</name>
    <dbReference type="NCBI Taxonomy" id="665126"/>
    <lineage>
        <taxon>Bacteria</taxon>
        <taxon>Pseudomonadati</taxon>
        <taxon>Pseudomonadota</taxon>
        <taxon>Alphaproteobacteria</taxon>
        <taxon>Hyphomicrobiales</taxon>
        <taxon>Ancalomicrobiaceae</taxon>
        <taxon>Prosthecodimorpha</taxon>
    </lineage>
</organism>
<gene>
    <name evidence="3" type="ORF">ABB55_10820</name>
</gene>
<dbReference type="PANTHER" id="PTHR11735:SF11">
    <property type="entry name" value="TRNA THREONYLCARBAMOYLADENOSINE BIOSYNTHESIS PROTEIN TSAB"/>
    <property type="match status" value="1"/>
</dbReference>
<dbReference type="Proteomes" id="UP000048984">
    <property type="component" value="Unassembled WGS sequence"/>
</dbReference>
<reference evidence="3 4" key="1">
    <citation type="submission" date="2015-09" db="EMBL/GenBank/DDBJ databases">
        <authorList>
            <consortium name="Swine Surveillance"/>
        </authorList>
    </citation>
    <scope>NUCLEOTIDE SEQUENCE [LARGE SCALE GENOMIC DNA]</scope>
    <source>
        <strain evidence="3 4">16</strain>
    </source>
</reference>
<feature type="region of interest" description="Disordered" evidence="1">
    <location>
        <begin position="229"/>
        <end position="257"/>
    </location>
</feature>
<dbReference type="RefSeq" id="WP_054358820.1">
    <property type="nucleotide sequence ID" value="NZ_LJYW01000001.1"/>
</dbReference>
<evidence type="ECO:0000313" key="4">
    <source>
        <dbReference type="Proteomes" id="UP000048984"/>
    </source>
</evidence>
<dbReference type="InterPro" id="IPR022496">
    <property type="entry name" value="T6A_TsaB"/>
</dbReference>
<name>A0A0N8GEW5_9HYPH</name>
<dbReference type="Gene3D" id="3.30.420.40">
    <property type="match status" value="2"/>
</dbReference>
<reference evidence="3 4" key="2">
    <citation type="submission" date="2015-10" db="EMBL/GenBank/DDBJ databases">
        <title>Draft Genome Sequence of Prosthecomicrobium hirschii ATCC 27832.</title>
        <authorList>
            <person name="Daniel J."/>
            <person name="Givan S.A."/>
            <person name="Brun Y.V."/>
            <person name="Brown P.J."/>
        </authorList>
    </citation>
    <scope>NUCLEOTIDE SEQUENCE [LARGE SCALE GENOMIC DNA]</scope>
    <source>
        <strain evidence="3 4">16</strain>
    </source>
</reference>
<evidence type="ECO:0000313" key="3">
    <source>
        <dbReference type="EMBL" id="KPL52657.1"/>
    </source>
</evidence>
<protein>
    <recommendedName>
        <fullName evidence="2">Gcp-like domain-containing protein</fullName>
    </recommendedName>
</protein>
<dbReference type="GO" id="GO:0002949">
    <property type="term" value="P:tRNA threonylcarbamoyladenosine modification"/>
    <property type="evidence" value="ECO:0007669"/>
    <property type="project" value="InterPro"/>
</dbReference>
<dbReference type="NCBIfam" id="TIGR03725">
    <property type="entry name" value="T6A_YeaZ"/>
    <property type="match status" value="1"/>
</dbReference>
<dbReference type="EMBL" id="LJYW01000001">
    <property type="protein sequence ID" value="KPL52657.1"/>
    <property type="molecule type" value="Genomic_DNA"/>
</dbReference>
<dbReference type="PANTHER" id="PTHR11735">
    <property type="entry name" value="TRNA N6-ADENOSINE THREONYLCARBAMOYLTRANSFERASE"/>
    <property type="match status" value="1"/>
</dbReference>
<feature type="domain" description="Gcp-like" evidence="2">
    <location>
        <begin position="33"/>
        <end position="141"/>
    </location>
</feature>
<dbReference type="AlphaFoldDB" id="A0A0N8GEW5"/>
<dbReference type="CDD" id="cd24032">
    <property type="entry name" value="ASKHA_NBD_TsaB"/>
    <property type="match status" value="1"/>
</dbReference>
<evidence type="ECO:0000259" key="2">
    <source>
        <dbReference type="Pfam" id="PF00814"/>
    </source>
</evidence>
<dbReference type="Pfam" id="PF00814">
    <property type="entry name" value="TsaD"/>
    <property type="match status" value="1"/>
</dbReference>
<evidence type="ECO:0000256" key="1">
    <source>
        <dbReference type="SAM" id="MobiDB-lite"/>
    </source>
</evidence>